<evidence type="ECO:0000256" key="4">
    <source>
        <dbReference type="ARBA" id="ARBA00022692"/>
    </source>
</evidence>
<evidence type="ECO:0000256" key="3">
    <source>
        <dbReference type="ARBA" id="ARBA00022475"/>
    </source>
</evidence>
<dbReference type="PANTHER" id="PTHR42770:SF15">
    <property type="entry name" value="GLUTAMATE_GAMMA-AMINOBUTYRATE ANTIPORTER-RELATED"/>
    <property type="match status" value="1"/>
</dbReference>
<keyword evidence="6 7" id="KW-0472">Membrane</keyword>
<dbReference type="GO" id="GO:0022857">
    <property type="term" value="F:transmembrane transporter activity"/>
    <property type="evidence" value="ECO:0007669"/>
    <property type="project" value="InterPro"/>
</dbReference>
<proteinExistence type="predicted"/>
<keyword evidence="3" id="KW-1003">Cell membrane</keyword>
<sequence length="472" mass="52245">MFNVAIMASLRNLPLVAEFGLSALFFFGVVGVGFLIPCALVSAELATGWPKSGGIYVWVREAFGDRWGFFAIWMQWVHNVSWYPAILSFCAATIAYVFAPQLATNKYFILTIIIVAFWGMTILNYFGIKTSSMVSTVGVIVGTLLPGVLIIGLGVSWIIGGHPLEIKTGFGAIIPDFSNFDNIIFMGGLFLTFAGLEVSAGYAGEVKDPQRNYPRAILLAGGITFVLLLLGSVAISIVIPQKDISLVAGVMEAFKTLLGKYNIVWMLPVVGVLLVFGSLAEVNSWIIGPVKALYTTSIHGNLPPLLQRQNKHGVPIHLLTFQAIIMSVSSLVFLFMPNLSSSYWILSAMSAQMYLVMYLMMFIAAIRLRYVRPHVPRAYKIPHPHKGMWLVSCVGIFSSLFAIVITFFPPTQLHVGNIVFYECFLIIGLLIMIAIPLIIYQFRKPHWMPVRDIHRDPELKKMIPPSNDTTSI</sequence>
<dbReference type="Proteomes" id="UP000217838">
    <property type="component" value="Unassembled WGS sequence"/>
</dbReference>
<comment type="caution">
    <text evidence="8">The sequence shown here is derived from an EMBL/GenBank/DDBJ whole genome shotgun (WGS) entry which is preliminary data.</text>
</comment>
<feature type="transmembrane region" description="Helical" evidence="7">
    <location>
        <begin position="342"/>
        <end position="366"/>
    </location>
</feature>
<feature type="transmembrane region" description="Helical" evidence="7">
    <location>
        <begin position="183"/>
        <end position="204"/>
    </location>
</feature>
<name>A0A2A4YL07_UNCAE</name>
<protein>
    <submittedName>
        <fullName evidence="8">Amino acid permease</fullName>
    </submittedName>
</protein>
<accession>A0A2A4YL07</accession>
<dbReference type="InterPro" id="IPR050367">
    <property type="entry name" value="APC_superfamily"/>
</dbReference>
<keyword evidence="5 7" id="KW-1133">Transmembrane helix</keyword>
<organism evidence="8 9">
    <name type="scientific">Aerophobetes bacterium</name>
    <dbReference type="NCBI Taxonomy" id="2030807"/>
    <lineage>
        <taxon>Bacteria</taxon>
        <taxon>Candidatus Aerophobota</taxon>
    </lineage>
</organism>
<dbReference type="EMBL" id="NVUU01000017">
    <property type="protein sequence ID" value="PCI95496.1"/>
    <property type="molecule type" value="Genomic_DNA"/>
</dbReference>
<evidence type="ECO:0000313" key="8">
    <source>
        <dbReference type="EMBL" id="PCI95496.1"/>
    </source>
</evidence>
<dbReference type="PANTHER" id="PTHR42770">
    <property type="entry name" value="AMINO ACID TRANSPORTER-RELATED"/>
    <property type="match status" value="1"/>
</dbReference>
<keyword evidence="4 7" id="KW-0812">Transmembrane</keyword>
<evidence type="ECO:0000256" key="5">
    <source>
        <dbReference type="ARBA" id="ARBA00022989"/>
    </source>
</evidence>
<feature type="transmembrane region" description="Helical" evidence="7">
    <location>
        <begin position="316"/>
        <end position="336"/>
    </location>
</feature>
<dbReference type="GO" id="GO:0005886">
    <property type="term" value="C:plasma membrane"/>
    <property type="evidence" value="ECO:0007669"/>
    <property type="project" value="UniProtKB-SubCell"/>
</dbReference>
<feature type="transmembrane region" description="Helical" evidence="7">
    <location>
        <begin position="20"/>
        <end position="41"/>
    </location>
</feature>
<dbReference type="AlphaFoldDB" id="A0A2A4YL07"/>
<feature type="transmembrane region" description="Helical" evidence="7">
    <location>
        <begin position="216"/>
        <end position="239"/>
    </location>
</feature>
<feature type="transmembrane region" description="Helical" evidence="7">
    <location>
        <begin position="387"/>
        <end position="407"/>
    </location>
</feature>
<evidence type="ECO:0000256" key="1">
    <source>
        <dbReference type="ARBA" id="ARBA00004651"/>
    </source>
</evidence>
<dbReference type="Gene3D" id="1.20.1740.10">
    <property type="entry name" value="Amino acid/polyamine transporter I"/>
    <property type="match status" value="1"/>
</dbReference>
<evidence type="ECO:0000256" key="2">
    <source>
        <dbReference type="ARBA" id="ARBA00022448"/>
    </source>
</evidence>
<dbReference type="Pfam" id="PF13520">
    <property type="entry name" value="AA_permease_2"/>
    <property type="match status" value="1"/>
</dbReference>
<feature type="transmembrane region" description="Helical" evidence="7">
    <location>
        <begin position="80"/>
        <end position="99"/>
    </location>
</feature>
<evidence type="ECO:0000256" key="7">
    <source>
        <dbReference type="SAM" id="Phobius"/>
    </source>
</evidence>
<gene>
    <name evidence="8" type="ORF">COB11_02050</name>
</gene>
<reference evidence="9" key="1">
    <citation type="submission" date="2017-08" db="EMBL/GenBank/DDBJ databases">
        <title>A dynamic microbial community with high functional redundancy inhabits the cold, oxic subseafloor aquifer.</title>
        <authorList>
            <person name="Tully B.J."/>
            <person name="Wheat C.G."/>
            <person name="Glazer B.T."/>
            <person name="Huber J.A."/>
        </authorList>
    </citation>
    <scope>NUCLEOTIDE SEQUENCE [LARGE SCALE GENOMIC DNA]</scope>
</reference>
<evidence type="ECO:0000313" key="9">
    <source>
        <dbReference type="Proteomes" id="UP000217838"/>
    </source>
</evidence>
<feature type="transmembrane region" description="Helical" evidence="7">
    <location>
        <begin position="105"/>
        <end position="126"/>
    </location>
</feature>
<evidence type="ECO:0000256" key="6">
    <source>
        <dbReference type="ARBA" id="ARBA00023136"/>
    </source>
</evidence>
<keyword evidence="2" id="KW-0813">Transport</keyword>
<dbReference type="PIRSF" id="PIRSF006060">
    <property type="entry name" value="AA_transporter"/>
    <property type="match status" value="1"/>
</dbReference>
<comment type="subcellular location">
    <subcellularLocation>
        <location evidence="1">Cell membrane</location>
        <topology evidence="1">Multi-pass membrane protein</topology>
    </subcellularLocation>
</comment>
<feature type="transmembrane region" description="Helical" evidence="7">
    <location>
        <begin position="259"/>
        <end position="279"/>
    </location>
</feature>
<dbReference type="InterPro" id="IPR002293">
    <property type="entry name" value="AA/rel_permease1"/>
</dbReference>
<feature type="transmembrane region" description="Helical" evidence="7">
    <location>
        <begin position="138"/>
        <end position="159"/>
    </location>
</feature>
<feature type="transmembrane region" description="Helical" evidence="7">
    <location>
        <begin position="419"/>
        <end position="440"/>
    </location>
</feature>